<dbReference type="SUPFAM" id="SSF52540">
    <property type="entry name" value="P-loop containing nucleoside triphosphate hydrolases"/>
    <property type="match status" value="1"/>
</dbReference>
<dbReference type="GO" id="GO:0004518">
    <property type="term" value="F:nuclease activity"/>
    <property type="evidence" value="ECO:0007669"/>
    <property type="project" value="UniProtKB-KW"/>
</dbReference>
<keyword evidence="2" id="KW-0479">Metal-binding</keyword>
<evidence type="ECO:0000256" key="1">
    <source>
        <dbReference type="ARBA" id="ARBA00022722"/>
    </source>
</evidence>
<evidence type="ECO:0000313" key="9">
    <source>
        <dbReference type="EMBL" id="GIG53630.1"/>
    </source>
</evidence>
<dbReference type="CDD" id="cd09883">
    <property type="entry name" value="PIN_VapC_PhoHL-ATPase"/>
    <property type="match status" value="1"/>
</dbReference>
<proteinExistence type="inferred from homology"/>
<comment type="similarity">
    <text evidence="7">In the N-terminal section; belongs to the PINc/VapC protein family.</text>
</comment>
<sequence length="454" mass="49127">MTITQPDTTPSINASAATELRTFVLDTSVLLSDPRALKRFAEHAVVLPVVVITELEAKRHHPELGYFARSALRTLDELRVKHGKLDQPVPANEFGGSVRVELNHTDQNVLPSGFRLGDNDTRILAVAANLKAEGLAVTVVSKDLPMRVKASALGIEAEEYKAELAVDSGWTGMREIQLTDEQMSALYDAEALAAPAAADCGEDLATLPVHTGLVIHSPRGGALGRVTDEGQIKLVRGDQEVFGVHGRSAEQRIAIDLLLDETVGIVSMGGRAGTGKSALALCAGLEAVMERRQHKKIMVFRPLYAVGGQDLGYLPGNEAEKMNPWAQAVFDTLGAMVSSEVVEEVMARGMLEVLPLTHIRGRSLHDAFVIVDEAQSLERNVLLTMLSRIGQDSRVILTHDVAQRDNLRVGRHDGIAAVIEALKGHDLFAHVTLERSERSAVAALVTDMLERLDL</sequence>
<evidence type="ECO:0000313" key="10">
    <source>
        <dbReference type="Proteomes" id="UP000652354"/>
    </source>
</evidence>
<dbReference type="AlphaFoldDB" id="A0A919Q4D1"/>
<dbReference type="GO" id="GO:0005829">
    <property type="term" value="C:cytosol"/>
    <property type="evidence" value="ECO:0007669"/>
    <property type="project" value="TreeGrafter"/>
</dbReference>
<dbReference type="InterPro" id="IPR027417">
    <property type="entry name" value="P-loop_NTPase"/>
</dbReference>
<dbReference type="PANTHER" id="PTHR30473">
    <property type="entry name" value="PROTEIN PHOH"/>
    <property type="match status" value="1"/>
</dbReference>
<dbReference type="Proteomes" id="UP000652354">
    <property type="component" value="Unassembled WGS sequence"/>
</dbReference>
<dbReference type="Pfam" id="PF02562">
    <property type="entry name" value="PhoH"/>
    <property type="match status" value="1"/>
</dbReference>
<evidence type="ECO:0000256" key="4">
    <source>
        <dbReference type="ARBA" id="ARBA00022801"/>
    </source>
</evidence>
<dbReference type="InterPro" id="IPR029060">
    <property type="entry name" value="PIN-like_dom_sf"/>
</dbReference>
<keyword evidence="6" id="KW-0460">Magnesium</keyword>
<reference evidence="9" key="1">
    <citation type="submission" date="2021-01" db="EMBL/GenBank/DDBJ databases">
        <title>Whole genome shotgun sequence of Demequina activiva NBRC 110675.</title>
        <authorList>
            <person name="Komaki H."/>
            <person name="Tamura T."/>
        </authorList>
    </citation>
    <scope>NUCLEOTIDE SEQUENCE</scope>
    <source>
        <strain evidence="9">NBRC 110675</strain>
    </source>
</reference>
<dbReference type="GO" id="GO:0046872">
    <property type="term" value="F:metal ion binding"/>
    <property type="evidence" value="ECO:0007669"/>
    <property type="project" value="UniProtKB-KW"/>
</dbReference>
<organism evidence="9 10">
    <name type="scientific">Demequina activiva</name>
    <dbReference type="NCBI Taxonomy" id="1582364"/>
    <lineage>
        <taxon>Bacteria</taxon>
        <taxon>Bacillati</taxon>
        <taxon>Actinomycetota</taxon>
        <taxon>Actinomycetes</taxon>
        <taxon>Micrococcales</taxon>
        <taxon>Demequinaceae</taxon>
        <taxon>Demequina</taxon>
    </lineage>
</organism>
<dbReference type="Pfam" id="PF13638">
    <property type="entry name" value="PIN_4"/>
    <property type="match status" value="1"/>
</dbReference>
<comment type="caution">
    <text evidence="9">The sequence shown here is derived from an EMBL/GenBank/DDBJ whole genome shotgun (WGS) entry which is preliminary data.</text>
</comment>
<dbReference type="PANTHER" id="PTHR30473:SF2">
    <property type="entry name" value="PIN DOMAIN-CONTAINING PROTEIN"/>
    <property type="match status" value="1"/>
</dbReference>
<dbReference type="SUPFAM" id="SSF88723">
    <property type="entry name" value="PIN domain-like"/>
    <property type="match status" value="1"/>
</dbReference>
<evidence type="ECO:0000256" key="2">
    <source>
        <dbReference type="ARBA" id="ARBA00022723"/>
    </source>
</evidence>
<name>A0A919Q4D1_9MICO</name>
<keyword evidence="1" id="KW-0540">Nuclease</keyword>
<dbReference type="EMBL" id="BONR01000001">
    <property type="protein sequence ID" value="GIG53630.1"/>
    <property type="molecule type" value="Genomic_DNA"/>
</dbReference>
<keyword evidence="5 9" id="KW-0067">ATP-binding</keyword>
<evidence type="ECO:0000259" key="8">
    <source>
        <dbReference type="SMART" id="SM00670"/>
    </source>
</evidence>
<dbReference type="Gene3D" id="3.40.50.300">
    <property type="entry name" value="P-loop containing nucleotide triphosphate hydrolases"/>
    <property type="match status" value="1"/>
</dbReference>
<gene>
    <name evidence="9" type="ORF">Dac01nite_03820</name>
</gene>
<keyword evidence="4" id="KW-0378">Hydrolase</keyword>
<evidence type="ECO:0000256" key="5">
    <source>
        <dbReference type="ARBA" id="ARBA00022840"/>
    </source>
</evidence>
<keyword evidence="10" id="KW-1185">Reference proteome</keyword>
<dbReference type="Gene3D" id="3.40.50.1010">
    <property type="entry name" value="5'-nuclease"/>
    <property type="match status" value="1"/>
</dbReference>
<dbReference type="GO" id="GO:0005524">
    <property type="term" value="F:ATP binding"/>
    <property type="evidence" value="ECO:0007669"/>
    <property type="project" value="UniProtKB-KW"/>
</dbReference>
<protein>
    <submittedName>
        <fullName evidence="9">ATP-binding protein</fullName>
    </submittedName>
</protein>
<dbReference type="SMART" id="SM00670">
    <property type="entry name" value="PINc"/>
    <property type="match status" value="1"/>
</dbReference>
<dbReference type="InterPro" id="IPR002716">
    <property type="entry name" value="PIN_dom"/>
</dbReference>
<evidence type="ECO:0000256" key="3">
    <source>
        <dbReference type="ARBA" id="ARBA00022741"/>
    </source>
</evidence>
<evidence type="ECO:0000256" key="6">
    <source>
        <dbReference type="ARBA" id="ARBA00022842"/>
    </source>
</evidence>
<feature type="domain" description="PIN" evidence="8">
    <location>
        <begin position="21"/>
        <end position="148"/>
    </location>
</feature>
<accession>A0A919Q4D1</accession>
<evidence type="ECO:0000256" key="7">
    <source>
        <dbReference type="ARBA" id="ARBA00046345"/>
    </source>
</evidence>
<dbReference type="GO" id="GO:0016787">
    <property type="term" value="F:hydrolase activity"/>
    <property type="evidence" value="ECO:0007669"/>
    <property type="project" value="UniProtKB-KW"/>
</dbReference>
<dbReference type="InterPro" id="IPR051451">
    <property type="entry name" value="PhoH2-like"/>
</dbReference>
<keyword evidence="3" id="KW-0547">Nucleotide-binding</keyword>
<dbReference type="InterPro" id="IPR003714">
    <property type="entry name" value="PhoH"/>
</dbReference>